<gene>
    <name evidence="2" type="ORF">ACJMK2_015827</name>
</gene>
<reference evidence="2 3" key="1">
    <citation type="submission" date="2024-11" db="EMBL/GenBank/DDBJ databases">
        <title>Chromosome-level genome assembly of the freshwater bivalve Anodonta woodiana.</title>
        <authorList>
            <person name="Chen X."/>
        </authorList>
    </citation>
    <scope>NUCLEOTIDE SEQUENCE [LARGE SCALE GENOMIC DNA]</scope>
    <source>
        <strain evidence="2">MN2024</strain>
        <tissue evidence="2">Gills</tissue>
    </source>
</reference>
<evidence type="ECO:0000313" key="2">
    <source>
        <dbReference type="EMBL" id="KAL3852149.1"/>
    </source>
</evidence>
<keyword evidence="1" id="KW-0812">Transmembrane</keyword>
<name>A0ABD3URN8_SINWO</name>
<organism evidence="2 3">
    <name type="scientific">Sinanodonta woodiana</name>
    <name type="common">Chinese pond mussel</name>
    <name type="synonym">Anodonta woodiana</name>
    <dbReference type="NCBI Taxonomy" id="1069815"/>
    <lineage>
        <taxon>Eukaryota</taxon>
        <taxon>Metazoa</taxon>
        <taxon>Spiralia</taxon>
        <taxon>Lophotrochozoa</taxon>
        <taxon>Mollusca</taxon>
        <taxon>Bivalvia</taxon>
        <taxon>Autobranchia</taxon>
        <taxon>Heteroconchia</taxon>
        <taxon>Palaeoheterodonta</taxon>
        <taxon>Unionida</taxon>
        <taxon>Unionoidea</taxon>
        <taxon>Unionidae</taxon>
        <taxon>Unioninae</taxon>
        <taxon>Sinanodonta</taxon>
    </lineage>
</organism>
<keyword evidence="1" id="KW-1133">Transmembrane helix</keyword>
<evidence type="ECO:0000313" key="3">
    <source>
        <dbReference type="Proteomes" id="UP001634394"/>
    </source>
</evidence>
<dbReference type="AlphaFoldDB" id="A0ABD3URN8"/>
<sequence length="672" mass="73698">MMCEGSSMLFDFQEKQCLLVYDEVSRLYNHTALQPESTFASVPPPNVYVTLTRFTHDRYVSLQQSTSGFDSDFFTSGGNSVGKQTFVPAFSQLIYASLIDGHVTQTNLVYERSVLFQQTSSVCVTNALYSNSETSVPVFYSYVALNVHMTQTQFVPEKYSLLQPVDGTVIFKPSTLSFAALKSTSEIYPIQLEPFASYIKINCTAVPDSTMETLIPVSNTLISLSSFFITASLSATTRIQNSYPSDPVQTLPNRMTKVLTSTTTITNLLERSSGKHHWLDKAVNTPLSDQIINYKSSDFLEMSVINYKTYLSVGCISTSEIISPSKYKRDSDVIENLTIQHLSTSYALSVKIDASSLDQHGYVPLNPSPTLDSSKTPFSTINSMAQLMLTIVASIQPTKANIASKSAPHTASMKSSEKPNVDANETTNMASSEANIFPSNMALSRSPSISPMSTTEDQMRSELILDSSFISSTSMKFSALLHKSETSVMGTYSLMRLFQSQHSTSFEYSPLQTTIFEVGGPSSRTALKIVPRPTPVTYDSQLSPSNILEISPSQSITCLATSIISNSSSSVKFSQTNVSSLISLTDSIPSSAPYMSNSQSAESTKSNRNDNITKTIISTKDQKLNPLNLSNTSFIAVLVGSCAGVLFIIMLTTILIIHLRKRTKRKRYLQSG</sequence>
<feature type="transmembrane region" description="Helical" evidence="1">
    <location>
        <begin position="634"/>
        <end position="657"/>
    </location>
</feature>
<accession>A0ABD3URN8</accession>
<dbReference type="EMBL" id="JBJQND010000015">
    <property type="protein sequence ID" value="KAL3852149.1"/>
    <property type="molecule type" value="Genomic_DNA"/>
</dbReference>
<proteinExistence type="predicted"/>
<protein>
    <submittedName>
        <fullName evidence="2">Uncharacterized protein</fullName>
    </submittedName>
</protein>
<dbReference type="Proteomes" id="UP001634394">
    <property type="component" value="Unassembled WGS sequence"/>
</dbReference>
<keyword evidence="1" id="KW-0472">Membrane</keyword>
<comment type="caution">
    <text evidence="2">The sequence shown here is derived from an EMBL/GenBank/DDBJ whole genome shotgun (WGS) entry which is preliminary data.</text>
</comment>
<keyword evidence="3" id="KW-1185">Reference proteome</keyword>
<evidence type="ECO:0000256" key="1">
    <source>
        <dbReference type="SAM" id="Phobius"/>
    </source>
</evidence>